<dbReference type="InParanoid" id="A5E4D6"/>
<dbReference type="Gene3D" id="3.40.30.10">
    <property type="entry name" value="Glutaredoxin"/>
    <property type="match status" value="2"/>
</dbReference>
<evidence type="ECO:0000256" key="1">
    <source>
        <dbReference type="ARBA" id="ARBA00006347"/>
    </source>
</evidence>
<evidence type="ECO:0000256" key="3">
    <source>
        <dbReference type="SAM" id="MobiDB-lite"/>
    </source>
</evidence>
<evidence type="ECO:0000256" key="4">
    <source>
        <dbReference type="SAM" id="SignalP"/>
    </source>
</evidence>
<dbReference type="CDD" id="cd02947">
    <property type="entry name" value="TRX_family"/>
    <property type="match status" value="1"/>
</dbReference>
<proteinExistence type="inferred from homology"/>
<dbReference type="OrthoDB" id="10264505at2759"/>
<dbReference type="EMBL" id="CH981529">
    <property type="protein sequence ID" value="EDK46294.1"/>
    <property type="molecule type" value="Genomic_DNA"/>
</dbReference>
<dbReference type="KEGG" id="lel:PVL30_004194"/>
<dbReference type="STRING" id="379508.A5E4D6"/>
<dbReference type="InterPro" id="IPR051063">
    <property type="entry name" value="PDI"/>
</dbReference>
<comment type="similarity">
    <text evidence="1">Belongs to the protein disulfide isomerase family.</text>
</comment>
<dbReference type="eggNOG" id="KOG0191">
    <property type="taxonomic scope" value="Eukaryota"/>
</dbReference>
<dbReference type="InterPro" id="IPR013766">
    <property type="entry name" value="Thioredoxin_domain"/>
</dbReference>
<evidence type="ECO:0000313" key="6">
    <source>
        <dbReference type="EMBL" id="EDK46294.1"/>
    </source>
</evidence>
<organism evidence="6 7">
    <name type="scientific">Lodderomyces elongisporus (strain ATCC 11503 / CBS 2605 / JCM 1781 / NBRC 1676 / NRRL YB-4239)</name>
    <name type="common">Yeast</name>
    <name type="synonym">Saccharomyces elongisporus</name>
    <dbReference type="NCBI Taxonomy" id="379508"/>
    <lineage>
        <taxon>Eukaryota</taxon>
        <taxon>Fungi</taxon>
        <taxon>Dikarya</taxon>
        <taxon>Ascomycota</taxon>
        <taxon>Saccharomycotina</taxon>
        <taxon>Pichiomycetes</taxon>
        <taxon>Debaryomycetaceae</taxon>
        <taxon>Candida/Lodderomyces clade</taxon>
        <taxon>Lodderomyces</taxon>
    </lineage>
</organism>
<dbReference type="GO" id="GO:0005783">
    <property type="term" value="C:endoplasmic reticulum"/>
    <property type="evidence" value="ECO:0007669"/>
    <property type="project" value="TreeGrafter"/>
</dbReference>
<feature type="region of interest" description="Disordered" evidence="3">
    <location>
        <begin position="318"/>
        <end position="338"/>
    </location>
</feature>
<name>A5E4D6_LODEL</name>
<evidence type="ECO:0000256" key="2">
    <source>
        <dbReference type="ARBA" id="ARBA00022729"/>
    </source>
</evidence>
<dbReference type="Proteomes" id="UP000001996">
    <property type="component" value="Unassembled WGS sequence"/>
</dbReference>
<dbReference type="AlphaFoldDB" id="A5E4D6"/>
<dbReference type="PANTHER" id="PTHR45672">
    <property type="entry name" value="PROTEIN DISULFIDE-ISOMERASE C17H9.14C-RELATED"/>
    <property type="match status" value="1"/>
</dbReference>
<feature type="compositionally biased region" description="Acidic residues" evidence="3">
    <location>
        <begin position="329"/>
        <end position="338"/>
    </location>
</feature>
<feature type="chain" id="PRO_5002680663" description="Thioredoxin domain-containing protein" evidence="4">
    <location>
        <begin position="22"/>
        <end position="344"/>
    </location>
</feature>
<dbReference type="GO" id="GO:0003756">
    <property type="term" value="F:protein disulfide isomerase activity"/>
    <property type="evidence" value="ECO:0007669"/>
    <property type="project" value="TreeGrafter"/>
</dbReference>
<sequence length="344" mass="40476">MLYFPTITWLVLVFCSKFLQADLISSTTSKSFVTVENKQEVNLQSPTGLLSSYQSFSPSLKKEHDYEVDDDTILETLKRLRYSLIYFYSDSCKYCLQFNPTFENLHSLYSSTEEKELQILKSNGRLNKKLSQLFSVPHYPTIKLLNYKTSEIKTFDEKRDLSKLVDFIVRETKINPDFSVLDSPFLKTFNNVDTLLASDTDSVLILTMSYLHDWKDVDYPTHFIQHVARDHSDINFYVLKTDVMEDFDIAEKFGVSGFPSLIYLRNKQFKGLHTDAESFKSNGYLDEQKIRRFIESIKNGEETNSRWRDYKERVRSSLNQSEHEYEVDHNDEDDDDYEIEHIEL</sequence>
<keyword evidence="2 4" id="KW-0732">Signal</keyword>
<feature type="domain" description="Thioredoxin" evidence="5">
    <location>
        <begin position="80"/>
        <end position="168"/>
    </location>
</feature>
<dbReference type="SMR" id="A5E4D6"/>
<accession>A5E4D6</accession>
<dbReference type="InterPro" id="IPR036249">
    <property type="entry name" value="Thioredoxin-like_sf"/>
</dbReference>
<evidence type="ECO:0000313" key="7">
    <source>
        <dbReference type="Proteomes" id="UP000001996"/>
    </source>
</evidence>
<keyword evidence="7" id="KW-1185">Reference proteome</keyword>
<evidence type="ECO:0000259" key="5">
    <source>
        <dbReference type="Pfam" id="PF00085"/>
    </source>
</evidence>
<dbReference type="VEuPathDB" id="FungiDB:LELG_04475"/>
<feature type="signal peptide" evidence="4">
    <location>
        <begin position="1"/>
        <end position="21"/>
    </location>
</feature>
<dbReference type="HOGENOM" id="CLU_072343_0_0_1"/>
<dbReference type="GeneID" id="5231540"/>
<protein>
    <recommendedName>
        <fullName evidence="5">Thioredoxin domain-containing protein</fullName>
    </recommendedName>
</protein>
<reference evidence="6 7" key="1">
    <citation type="journal article" date="2009" name="Nature">
        <title>Evolution of pathogenicity and sexual reproduction in eight Candida genomes.</title>
        <authorList>
            <person name="Butler G."/>
            <person name="Rasmussen M.D."/>
            <person name="Lin M.F."/>
            <person name="Santos M.A."/>
            <person name="Sakthikumar S."/>
            <person name="Munro C.A."/>
            <person name="Rheinbay E."/>
            <person name="Grabherr M."/>
            <person name="Forche A."/>
            <person name="Reedy J.L."/>
            <person name="Agrafioti I."/>
            <person name="Arnaud M.B."/>
            <person name="Bates S."/>
            <person name="Brown A.J."/>
            <person name="Brunke S."/>
            <person name="Costanzo M.C."/>
            <person name="Fitzpatrick D.A."/>
            <person name="de Groot P.W."/>
            <person name="Harris D."/>
            <person name="Hoyer L.L."/>
            <person name="Hube B."/>
            <person name="Klis F.M."/>
            <person name="Kodira C."/>
            <person name="Lennard N."/>
            <person name="Logue M.E."/>
            <person name="Martin R."/>
            <person name="Neiman A.M."/>
            <person name="Nikolaou E."/>
            <person name="Quail M.A."/>
            <person name="Quinn J."/>
            <person name="Santos M.C."/>
            <person name="Schmitzberger F.F."/>
            <person name="Sherlock G."/>
            <person name="Shah P."/>
            <person name="Silverstein K.A."/>
            <person name="Skrzypek M.S."/>
            <person name="Soll D."/>
            <person name="Staggs R."/>
            <person name="Stansfield I."/>
            <person name="Stumpf M.P."/>
            <person name="Sudbery P.E."/>
            <person name="Srikantha T."/>
            <person name="Zeng Q."/>
            <person name="Berman J."/>
            <person name="Berriman M."/>
            <person name="Heitman J."/>
            <person name="Gow N.A."/>
            <person name="Lorenz M.C."/>
            <person name="Birren B.W."/>
            <person name="Kellis M."/>
            <person name="Cuomo C.A."/>
        </authorList>
    </citation>
    <scope>NUCLEOTIDE SEQUENCE [LARGE SCALE GENOMIC DNA]</scope>
    <source>
        <strain evidence="7">ATCC 11503 / BCRC 21390 / CBS 2605 / JCM 1781 / NBRC 1676 / NRRL YB-4239</strain>
    </source>
</reference>
<dbReference type="GO" id="GO:0006457">
    <property type="term" value="P:protein folding"/>
    <property type="evidence" value="ECO:0007669"/>
    <property type="project" value="TreeGrafter"/>
</dbReference>
<dbReference type="OMA" id="YQYPAHF"/>
<gene>
    <name evidence="6" type="ORF">LELG_04475</name>
</gene>
<feature type="compositionally biased region" description="Basic and acidic residues" evidence="3">
    <location>
        <begin position="318"/>
        <end position="328"/>
    </location>
</feature>
<dbReference type="CDD" id="cd02961">
    <property type="entry name" value="PDI_a_family"/>
    <property type="match status" value="1"/>
</dbReference>
<dbReference type="PANTHER" id="PTHR45672:SF3">
    <property type="entry name" value="THIOREDOXIN DOMAIN-CONTAINING PROTEIN 5"/>
    <property type="match status" value="1"/>
</dbReference>
<dbReference type="Pfam" id="PF00085">
    <property type="entry name" value="Thioredoxin"/>
    <property type="match status" value="1"/>
</dbReference>
<dbReference type="SUPFAM" id="SSF52833">
    <property type="entry name" value="Thioredoxin-like"/>
    <property type="match status" value="2"/>
</dbReference>